<reference evidence="6" key="1">
    <citation type="journal article" date="2018" name="DNA Res.">
        <title>Multiple hybrid de novo genome assembly of finger millet, an orphan allotetraploid crop.</title>
        <authorList>
            <person name="Hatakeyama M."/>
            <person name="Aluri S."/>
            <person name="Balachadran M.T."/>
            <person name="Sivarajan S.R."/>
            <person name="Patrignani A."/>
            <person name="Gruter S."/>
            <person name="Poveda L."/>
            <person name="Shimizu-Inatsugi R."/>
            <person name="Baeten J."/>
            <person name="Francoijs K.J."/>
            <person name="Nataraja K.N."/>
            <person name="Reddy Y.A.N."/>
            <person name="Phadnis S."/>
            <person name="Ravikumar R.L."/>
            <person name="Schlapbach R."/>
            <person name="Sreeman S.M."/>
            <person name="Shimizu K.K."/>
        </authorList>
    </citation>
    <scope>NUCLEOTIDE SEQUENCE</scope>
</reference>
<evidence type="ECO:0000256" key="3">
    <source>
        <dbReference type="ARBA" id="ARBA00022900"/>
    </source>
</evidence>
<keyword evidence="7" id="KW-1185">Reference proteome</keyword>
<comment type="caution">
    <text evidence="6">The sequence shown here is derived from an EMBL/GenBank/DDBJ whole genome shotgun (WGS) entry which is preliminary data.</text>
</comment>
<name>A0AAV5D7Z2_ELECO</name>
<evidence type="ECO:0000313" key="7">
    <source>
        <dbReference type="Proteomes" id="UP001054889"/>
    </source>
</evidence>
<evidence type="ECO:0000256" key="2">
    <source>
        <dbReference type="ARBA" id="ARBA00022690"/>
    </source>
</evidence>
<keyword evidence="2" id="KW-0646">Protease inhibitor</keyword>
<protein>
    <recommendedName>
        <fullName evidence="5">Serpin domain-containing protein</fullName>
    </recommendedName>
</protein>
<evidence type="ECO:0000256" key="4">
    <source>
        <dbReference type="ARBA" id="ARBA00049586"/>
    </source>
</evidence>
<dbReference type="GO" id="GO:0005615">
    <property type="term" value="C:extracellular space"/>
    <property type="evidence" value="ECO:0007669"/>
    <property type="project" value="InterPro"/>
</dbReference>
<accession>A0AAV5D7Z2</accession>
<dbReference type="Pfam" id="PF00079">
    <property type="entry name" value="Serpin"/>
    <property type="match status" value="1"/>
</dbReference>
<dbReference type="AlphaFoldDB" id="A0AAV5D7Z2"/>
<gene>
    <name evidence="6" type="primary">ga24448</name>
    <name evidence="6" type="ORF">PR202_ga24448</name>
</gene>
<evidence type="ECO:0000256" key="1">
    <source>
        <dbReference type="ARBA" id="ARBA00009500"/>
    </source>
</evidence>
<evidence type="ECO:0000259" key="5">
    <source>
        <dbReference type="Pfam" id="PF00079"/>
    </source>
</evidence>
<evidence type="ECO:0000313" key="6">
    <source>
        <dbReference type="EMBL" id="GJN06692.1"/>
    </source>
</evidence>
<dbReference type="SUPFAM" id="SSF56574">
    <property type="entry name" value="Serpins"/>
    <property type="match status" value="1"/>
</dbReference>
<dbReference type="PANTHER" id="PTHR11461:SF209">
    <property type="entry name" value="SERPIN-Z8-RELATED"/>
    <property type="match status" value="1"/>
</dbReference>
<dbReference type="InterPro" id="IPR000215">
    <property type="entry name" value="Serpin_fam"/>
</dbReference>
<dbReference type="Proteomes" id="UP001054889">
    <property type="component" value="Unassembled WGS sequence"/>
</dbReference>
<dbReference type="PANTHER" id="PTHR11461">
    <property type="entry name" value="SERINE PROTEASE INHIBITOR, SERPIN"/>
    <property type="match status" value="1"/>
</dbReference>
<dbReference type="InterPro" id="IPR023796">
    <property type="entry name" value="Serpin_dom"/>
</dbReference>
<dbReference type="EMBL" id="BQKI01000013">
    <property type="protein sequence ID" value="GJN06692.1"/>
    <property type="molecule type" value="Genomic_DNA"/>
</dbReference>
<dbReference type="Gene3D" id="3.30.497.10">
    <property type="entry name" value="Antithrombin, subunit I, domain 2"/>
    <property type="match status" value="1"/>
</dbReference>
<reference evidence="6" key="2">
    <citation type="submission" date="2021-12" db="EMBL/GenBank/DDBJ databases">
        <title>Resequencing data analysis of finger millet.</title>
        <authorList>
            <person name="Hatakeyama M."/>
            <person name="Aluri S."/>
            <person name="Balachadran M.T."/>
            <person name="Sivarajan S.R."/>
            <person name="Poveda L."/>
            <person name="Shimizu-Inatsugi R."/>
            <person name="Schlapbach R."/>
            <person name="Sreeman S.M."/>
            <person name="Shimizu K.K."/>
        </authorList>
    </citation>
    <scope>NUCLEOTIDE SEQUENCE</scope>
</reference>
<feature type="domain" description="Serpin" evidence="5">
    <location>
        <begin position="92"/>
        <end position="237"/>
    </location>
</feature>
<proteinExistence type="inferred from homology"/>
<comment type="function">
    <text evidence="4">Probable serine protease inhibitor.</text>
</comment>
<sequence length="260" mass="28327">MCRVRVAVCVQGIGRRLTGELGQRDGAAVGGGEDGVDCRRLGLGEGGRLRERLVDGEAALRALTVEMGRRCSGGDVELNRELKWQGGGRDVTRNLLFSPLSIHIALVLMPTAAGGETLNQILPEFVRDTVIDHVLADRSGIGGPSVAFACGTWTDKRWKLNPAYVDTVVDTFKGDSSVVDFRNKPVESRKQINAWVARATKNLITQILNPNSGKRDTVHVVVNAIYFKGDWRTPFKQTTGISRNAECQRHLAKSCFPSAS</sequence>
<keyword evidence="3" id="KW-0722">Serine protease inhibitor</keyword>
<organism evidence="6 7">
    <name type="scientific">Eleusine coracana subsp. coracana</name>
    <dbReference type="NCBI Taxonomy" id="191504"/>
    <lineage>
        <taxon>Eukaryota</taxon>
        <taxon>Viridiplantae</taxon>
        <taxon>Streptophyta</taxon>
        <taxon>Embryophyta</taxon>
        <taxon>Tracheophyta</taxon>
        <taxon>Spermatophyta</taxon>
        <taxon>Magnoliopsida</taxon>
        <taxon>Liliopsida</taxon>
        <taxon>Poales</taxon>
        <taxon>Poaceae</taxon>
        <taxon>PACMAD clade</taxon>
        <taxon>Chloridoideae</taxon>
        <taxon>Cynodonteae</taxon>
        <taxon>Eleusininae</taxon>
        <taxon>Eleusine</taxon>
    </lineage>
</organism>
<dbReference type="InterPro" id="IPR036186">
    <property type="entry name" value="Serpin_sf"/>
</dbReference>
<dbReference type="GO" id="GO:0004867">
    <property type="term" value="F:serine-type endopeptidase inhibitor activity"/>
    <property type="evidence" value="ECO:0007669"/>
    <property type="project" value="UniProtKB-KW"/>
</dbReference>
<comment type="similarity">
    <text evidence="1">Belongs to the serpin family.</text>
</comment>
<dbReference type="InterPro" id="IPR042178">
    <property type="entry name" value="Serpin_sf_1"/>
</dbReference>